<name>A0A1M5UMC8_9BACT</name>
<feature type="transmembrane region" description="Helical" evidence="1">
    <location>
        <begin position="40"/>
        <end position="62"/>
    </location>
</feature>
<dbReference type="AlphaFoldDB" id="A0A1M5UMC8"/>
<feature type="transmembrane region" description="Helical" evidence="1">
    <location>
        <begin position="98"/>
        <end position="117"/>
    </location>
</feature>
<keyword evidence="1" id="KW-0472">Membrane</keyword>
<gene>
    <name evidence="2" type="ORF">SAMN04488109_4773</name>
</gene>
<sequence>MEKKYENAGYFMLLLFPLTFAGFYASYFSQVPNFNANIRLAHHFHGVVASLWLVLLVTQSFLMRYKKVALHRVVGKLSYVVFALLIVSFFPLLRRDDVNFFALADMAGLVIFYTLGIVHKKEPGKHMRYMIAVALVFIDPALGRLVFQVASRVGHYTEAMHHITLATISLILVALIIFDRVNHRNYRPYLVALSFYVAYQITFQVIYL</sequence>
<evidence type="ECO:0000313" key="3">
    <source>
        <dbReference type="Proteomes" id="UP000184212"/>
    </source>
</evidence>
<evidence type="ECO:0000313" key="2">
    <source>
        <dbReference type="EMBL" id="SHH64046.1"/>
    </source>
</evidence>
<feature type="transmembrane region" description="Helical" evidence="1">
    <location>
        <begin position="159"/>
        <end position="178"/>
    </location>
</feature>
<feature type="transmembrane region" description="Helical" evidence="1">
    <location>
        <begin position="74"/>
        <end position="92"/>
    </location>
</feature>
<dbReference type="OrthoDB" id="822156at2"/>
<accession>A0A1M5UMC8</accession>
<evidence type="ECO:0000256" key="1">
    <source>
        <dbReference type="SAM" id="Phobius"/>
    </source>
</evidence>
<keyword evidence="1" id="KW-0812">Transmembrane</keyword>
<dbReference type="Proteomes" id="UP000184212">
    <property type="component" value="Unassembled WGS sequence"/>
</dbReference>
<proteinExistence type="predicted"/>
<keyword evidence="3" id="KW-1185">Reference proteome</keyword>
<dbReference type="RefSeq" id="WP_073139073.1">
    <property type="nucleotide sequence ID" value="NZ_FQWQ01000003.1"/>
</dbReference>
<feature type="transmembrane region" description="Helical" evidence="1">
    <location>
        <begin position="129"/>
        <end position="147"/>
    </location>
</feature>
<protein>
    <submittedName>
        <fullName evidence="2">Uncharacterized protein</fullName>
    </submittedName>
</protein>
<keyword evidence="1" id="KW-1133">Transmembrane helix</keyword>
<organism evidence="2 3">
    <name type="scientific">Chryseolinea serpens</name>
    <dbReference type="NCBI Taxonomy" id="947013"/>
    <lineage>
        <taxon>Bacteria</taxon>
        <taxon>Pseudomonadati</taxon>
        <taxon>Bacteroidota</taxon>
        <taxon>Cytophagia</taxon>
        <taxon>Cytophagales</taxon>
        <taxon>Fulvivirgaceae</taxon>
        <taxon>Chryseolinea</taxon>
    </lineage>
</organism>
<dbReference type="EMBL" id="FQWQ01000003">
    <property type="protein sequence ID" value="SHH64046.1"/>
    <property type="molecule type" value="Genomic_DNA"/>
</dbReference>
<dbReference type="STRING" id="947013.SAMN04488109_4773"/>
<feature type="transmembrane region" description="Helical" evidence="1">
    <location>
        <begin position="7"/>
        <end position="28"/>
    </location>
</feature>
<reference evidence="2 3" key="1">
    <citation type="submission" date="2016-11" db="EMBL/GenBank/DDBJ databases">
        <authorList>
            <person name="Jaros S."/>
            <person name="Januszkiewicz K."/>
            <person name="Wedrychowicz H."/>
        </authorList>
    </citation>
    <scope>NUCLEOTIDE SEQUENCE [LARGE SCALE GENOMIC DNA]</scope>
    <source>
        <strain evidence="2 3">DSM 24574</strain>
    </source>
</reference>
<feature type="transmembrane region" description="Helical" evidence="1">
    <location>
        <begin position="190"/>
        <end position="207"/>
    </location>
</feature>